<keyword evidence="1" id="KW-0677">Repeat</keyword>
<evidence type="ECO:0000256" key="2">
    <source>
        <dbReference type="PROSITE-ProRule" id="PRU00708"/>
    </source>
</evidence>
<dbReference type="PROSITE" id="PS51375">
    <property type="entry name" value="PPR"/>
    <property type="match status" value="1"/>
</dbReference>
<dbReference type="GeneID" id="113708304"/>
<evidence type="ECO:0000313" key="3">
    <source>
        <dbReference type="Proteomes" id="UP001652660"/>
    </source>
</evidence>
<dbReference type="Gene3D" id="1.25.40.10">
    <property type="entry name" value="Tetratricopeptide repeat domain"/>
    <property type="match status" value="2"/>
</dbReference>
<reference evidence="3" key="1">
    <citation type="journal article" date="2025" name="Foods">
        <title>Unveiling the Microbial Signatures of Arabica Coffee Cherries: Insights into Ripeness Specific Diversity, Functional Traits, and Implications for Quality and Safety.</title>
        <authorList>
            <consortium name="RefSeq"/>
            <person name="Tenea G.N."/>
            <person name="Cifuentes V."/>
            <person name="Reyes P."/>
            <person name="Cevallos-Vallejos M."/>
        </authorList>
    </citation>
    <scope>NUCLEOTIDE SEQUENCE [LARGE SCALE GENOMIC DNA]</scope>
</reference>
<sequence>MRTRSVEANSELAYKIFNSIPSPERQKKGILWNQLIRSYAWEGPFENAIDLYYAMIHDDVKRDWLASDVYISTALVDFYVKCGCLLEARQVFNEMPERDVAWNAMISGFLIHGMHGDLIHFALEMQEMGVSPNSSTLVTILLVIGEVNEVIAGKAVQRLSVRRGIDSDVMMGTGRLDMNGKCGWLVYARRIFHAMTFRNEVTWSAMIGDCIACDCTQESLELFEQMRVEDVGSLPPVTLATVFQDDATKFFEEMSFKDSVSYSALISGCIQNGSAEEKALYGWLGDFH</sequence>
<evidence type="ECO:0000313" key="4">
    <source>
        <dbReference type="RefSeq" id="XP_027086570.1"/>
    </source>
</evidence>
<feature type="repeat" description="PPR" evidence="2">
    <location>
        <begin position="98"/>
        <end position="132"/>
    </location>
</feature>
<accession>A0A6P6U765</accession>
<dbReference type="InterPro" id="IPR002885">
    <property type="entry name" value="PPR_rpt"/>
</dbReference>
<keyword evidence="3" id="KW-1185">Reference proteome</keyword>
<dbReference type="FunFam" id="1.25.40.10:FF:000285">
    <property type="entry name" value="Pentatricopeptide repeat-containing protein, chloroplastic"/>
    <property type="match status" value="1"/>
</dbReference>
<dbReference type="PANTHER" id="PTHR47926">
    <property type="entry name" value="PENTATRICOPEPTIDE REPEAT-CONTAINING PROTEIN"/>
    <property type="match status" value="1"/>
</dbReference>
<protein>
    <submittedName>
        <fullName evidence="4">Pentatricopeptide repeat-containing protein At3g16610-like</fullName>
    </submittedName>
</protein>
<dbReference type="Pfam" id="PF01535">
    <property type="entry name" value="PPR"/>
    <property type="match status" value="5"/>
</dbReference>
<name>A0A6P6U765_COFAR</name>
<dbReference type="InterPro" id="IPR011990">
    <property type="entry name" value="TPR-like_helical_dom_sf"/>
</dbReference>
<dbReference type="NCBIfam" id="TIGR00756">
    <property type="entry name" value="PPR"/>
    <property type="match status" value="2"/>
</dbReference>
<dbReference type="PANTHER" id="PTHR47926:SF347">
    <property type="entry name" value="PENTATRICOPEPTIDE REPEAT-CONTAINING PROTEIN"/>
    <property type="match status" value="1"/>
</dbReference>
<dbReference type="GO" id="GO:0009451">
    <property type="term" value="P:RNA modification"/>
    <property type="evidence" value="ECO:0007669"/>
    <property type="project" value="InterPro"/>
</dbReference>
<reference evidence="4" key="2">
    <citation type="submission" date="2025-08" db="UniProtKB">
        <authorList>
            <consortium name="RefSeq"/>
        </authorList>
    </citation>
    <scope>IDENTIFICATION</scope>
    <source>
        <tissue evidence="4">Leaves</tissue>
    </source>
</reference>
<dbReference type="GO" id="GO:0003723">
    <property type="term" value="F:RNA binding"/>
    <property type="evidence" value="ECO:0007669"/>
    <property type="project" value="InterPro"/>
</dbReference>
<dbReference type="RefSeq" id="XP_027086570.1">
    <property type="nucleotide sequence ID" value="XM_027230769.1"/>
</dbReference>
<gene>
    <name evidence="4" type="primary">LOC113708304</name>
</gene>
<proteinExistence type="predicted"/>
<evidence type="ECO:0000256" key="1">
    <source>
        <dbReference type="ARBA" id="ARBA00022737"/>
    </source>
</evidence>
<dbReference type="Proteomes" id="UP001652660">
    <property type="component" value="Chromosome 9c"/>
</dbReference>
<dbReference type="AlphaFoldDB" id="A0A6P6U765"/>
<organism evidence="3 4">
    <name type="scientific">Coffea arabica</name>
    <name type="common">Arabian coffee</name>
    <dbReference type="NCBI Taxonomy" id="13443"/>
    <lineage>
        <taxon>Eukaryota</taxon>
        <taxon>Viridiplantae</taxon>
        <taxon>Streptophyta</taxon>
        <taxon>Embryophyta</taxon>
        <taxon>Tracheophyta</taxon>
        <taxon>Spermatophyta</taxon>
        <taxon>Magnoliopsida</taxon>
        <taxon>eudicotyledons</taxon>
        <taxon>Gunneridae</taxon>
        <taxon>Pentapetalae</taxon>
        <taxon>asterids</taxon>
        <taxon>lamiids</taxon>
        <taxon>Gentianales</taxon>
        <taxon>Rubiaceae</taxon>
        <taxon>Ixoroideae</taxon>
        <taxon>Gardenieae complex</taxon>
        <taxon>Bertiereae - Coffeeae clade</taxon>
        <taxon>Coffeeae</taxon>
        <taxon>Coffea</taxon>
    </lineage>
</organism>
<dbReference type="InterPro" id="IPR046960">
    <property type="entry name" value="PPR_At4g14850-like_plant"/>
</dbReference>